<feature type="transmembrane region" description="Helical" evidence="6">
    <location>
        <begin position="394"/>
        <end position="417"/>
    </location>
</feature>
<evidence type="ECO:0000259" key="8">
    <source>
        <dbReference type="Pfam" id="PF20520"/>
    </source>
</evidence>
<dbReference type="InterPro" id="IPR046756">
    <property type="entry name" value="VAS1/VOA1_TM"/>
</dbReference>
<dbReference type="Pfam" id="PF20520">
    <property type="entry name" value="Ac45-VOA1_TM"/>
    <property type="match status" value="1"/>
</dbReference>
<keyword evidence="5 6" id="KW-0472">Membrane</keyword>
<accession>A0AAN4Z8Y5</accession>
<feature type="non-terminal residue" evidence="9">
    <location>
        <position position="1"/>
    </location>
</feature>
<dbReference type="AlphaFoldDB" id="A0AAN4Z8Y5"/>
<dbReference type="InterPro" id="IPR008388">
    <property type="entry name" value="Ac45_acc_su"/>
</dbReference>
<evidence type="ECO:0000256" key="6">
    <source>
        <dbReference type="SAM" id="Phobius"/>
    </source>
</evidence>
<feature type="domain" description="V-type proton ATPase subunit S1/VOA1 transmembrane" evidence="8">
    <location>
        <begin position="390"/>
        <end position="428"/>
    </location>
</feature>
<evidence type="ECO:0000256" key="2">
    <source>
        <dbReference type="ARBA" id="ARBA00009037"/>
    </source>
</evidence>
<dbReference type="GO" id="GO:0001671">
    <property type="term" value="F:ATPase activator activity"/>
    <property type="evidence" value="ECO:0007669"/>
    <property type="project" value="TreeGrafter"/>
</dbReference>
<evidence type="ECO:0000256" key="7">
    <source>
        <dbReference type="SAM" id="SignalP"/>
    </source>
</evidence>
<feature type="signal peptide" evidence="7">
    <location>
        <begin position="1"/>
        <end position="21"/>
    </location>
</feature>
<comment type="similarity">
    <text evidence="2">Belongs to the vacuolar ATPase subunit S1 family.</text>
</comment>
<keyword evidence="4 6" id="KW-1133">Transmembrane helix</keyword>
<proteinExistence type="inferred from homology"/>
<name>A0AAN4Z8Y5_9BILA</name>
<keyword evidence="7" id="KW-0732">Signal</keyword>
<keyword evidence="3 6" id="KW-0812">Transmembrane</keyword>
<evidence type="ECO:0000313" key="10">
    <source>
        <dbReference type="Proteomes" id="UP001328107"/>
    </source>
</evidence>
<sequence>FVQFSMKSIAALLLLFASSLAYDAVIFSSTIKIKKDAPVLTSLIASASAESPFVFFVNPDFVLGQFSKAAAAYSTKKSDSAIVNAAKAAKYAESRFVPSAVHVPSPSPVSVSSPLEKGQSIYLVSAENWSSLDKLAAEVLAVLGDTATVVVTSNDVVSTQNVRVKRVAAADALPDTPFPVVIPKVENEEERKSCLFYLEGLTFVYKTAEGKYLSAKLRDDGTSPSKKYGYSEPVCPDETANEKDQIATFSFSIAPGSPVEKMDEGWSTMSTISMQLEFRSDTSGWWSLKEARLTEGFDITFSATSEKVSVDAGEAMKTSIDYIGINSVFGYSWNCWDSQALFFGGREGKQIGVSLHGVQIAVYGKDYSAKEGKSLATMSYFGSKVDSCTGTFSIGSWMGIITGLVLISVFIFGFLMLNSVQTLDRYDDPKQKQILINVRE</sequence>
<dbReference type="Proteomes" id="UP001328107">
    <property type="component" value="Unassembled WGS sequence"/>
</dbReference>
<keyword evidence="10" id="KW-1185">Reference proteome</keyword>
<evidence type="ECO:0000256" key="1">
    <source>
        <dbReference type="ARBA" id="ARBA00004167"/>
    </source>
</evidence>
<evidence type="ECO:0000256" key="3">
    <source>
        <dbReference type="ARBA" id="ARBA00022692"/>
    </source>
</evidence>
<dbReference type="PANTHER" id="PTHR12471">
    <property type="entry name" value="VACUOLAR ATP SYNTHASE SUBUNIT S1"/>
    <property type="match status" value="1"/>
</dbReference>
<feature type="chain" id="PRO_5042815651" description="V-type proton ATPase subunit S1/VOA1 transmembrane domain-containing protein" evidence="7">
    <location>
        <begin position="22"/>
        <end position="440"/>
    </location>
</feature>
<dbReference type="GO" id="GO:0033176">
    <property type="term" value="C:proton-transporting V-type ATPase complex"/>
    <property type="evidence" value="ECO:0007669"/>
    <property type="project" value="TreeGrafter"/>
</dbReference>
<gene>
    <name evidence="9" type="ORF">PMAYCL1PPCAC_06908</name>
</gene>
<evidence type="ECO:0000313" key="9">
    <source>
        <dbReference type="EMBL" id="GMR36713.1"/>
    </source>
</evidence>
<comment type="subcellular location">
    <subcellularLocation>
        <location evidence="1">Membrane</location>
        <topology evidence="1">Single-pass membrane protein</topology>
    </subcellularLocation>
</comment>
<comment type="caution">
    <text evidence="9">The sequence shown here is derived from an EMBL/GenBank/DDBJ whole genome shotgun (WGS) entry which is preliminary data.</text>
</comment>
<evidence type="ECO:0000256" key="4">
    <source>
        <dbReference type="ARBA" id="ARBA00022989"/>
    </source>
</evidence>
<evidence type="ECO:0000256" key="5">
    <source>
        <dbReference type="ARBA" id="ARBA00023136"/>
    </source>
</evidence>
<organism evidence="9 10">
    <name type="scientific">Pristionchus mayeri</name>
    <dbReference type="NCBI Taxonomy" id="1317129"/>
    <lineage>
        <taxon>Eukaryota</taxon>
        <taxon>Metazoa</taxon>
        <taxon>Ecdysozoa</taxon>
        <taxon>Nematoda</taxon>
        <taxon>Chromadorea</taxon>
        <taxon>Rhabditida</taxon>
        <taxon>Rhabditina</taxon>
        <taxon>Diplogasteromorpha</taxon>
        <taxon>Diplogasteroidea</taxon>
        <taxon>Neodiplogasteridae</taxon>
        <taxon>Pristionchus</taxon>
    </lineage>
</organism>
<dbReference type="PANTHER" id="PTHR12471:SF7">
    <property type="entry name" value="V-TYPE PROTON ATPASE SUBUNIT S1"/>
    <property type="match status" value="1"/>
</dbReference>
<protein>
    <recommendedName>
        <fullName evidence="8">V-type proton ATPase subunit S1/VOA1 transmembrane domain-containing protein</fullName>
    </recommendedName>
</protein>
<dbReference type="GO" id="GO:0030641">
    <property type="term" value="P:regulation of cellular pH"/>
    <property type="evidence" value="ECO:0007669"/>
    <property type="project" value="TreeGrafter"/>
</dbReference>
<reference evidence="10" key="1">
    <citation type="submission" date="2022-10" db="EMBL/GenBank/DDBJ databases">
        <title>Genome assembly of Pristionchus species.</title>
        <authorList>
            <person name="Yoshida K."/>
            <person name="Sommer R.J."/>
        </authorList>
    </citation>
    <scope>NUCLEOTIDE SEQUENCE [LARGE SCALE GENOMIC DNA]</scope>
    <source>
        <strain evidence="10">RS5460</strain>
    </source>
</reference>
<dbReference type="EMBL" id="BTRK01000002">
    <property type="protein sequence ID" value="GMR36713.1"/>
    <property type="molecule type" value="Genomic_DNA"/>
</dbReference>